<reference evidence="2 3" key="1">
    <citation type="journal article" date="2023" name="G3 (Bethesda)">
        <title>A chromosome-length genome assembly and annotation of blackberry (Rubus argutus, cv. 'Hillquist').</title>
        <authorList>
            <person name="Bruna T."/>
            <person name="Aryal R."/>
            <person name="Dudchenko O."/>
            <person name="Sargent D.J."/>
            <person name="Mead D."/>
            <person name="Buti M."/>
            <person name="Cavallini A."/>
            <person name="Hytonen T."/>
            <person name="Andres J."/>
            <person name="Pham M."/>
            <person name="Weisz D."/>
            <person name="Mascagni F."/>
            <person name="Usai G."/>
            <person name="Natali L."/>
            <person name="Bassil N."/>
            <person name="Fernandez G.E."/>
            <person name="Lomsadze A."/>
            <person name="Armour M."/>
            <person name="Olukolu B."/>
            <person name="Poorten T."/>
            <person name="Britton C."/>
            <person name="Davik J."/>
            <person name="Ashrafi H."/>
            <person name="Aiden E.L."/>
            <person name="Borodovsky M."/>
            <person name="Worthington M."/>
        </authorList>
    </citation>
    <scope>NUCLEOTIDE SEQUENCE [LARGE SCALE GENOMIC DNA]</scope>
    <source>
        <strain evidence="2">PI 553951</strain>
    </source>
</reference>
<keyword evidence="3" id="KW-1185">Reference proteome</keyword>
<evidence type="ECO:0000313" key="2">
    <source>
        <dbReference type="EMBL" id="KAK9951483.1"/>
    </source>
</evidence>
<organism evidence="2 3">
    <name type="scientific">Rubus argutus</name>
    <name type="common">Southern blackberry</name>
    <dbReference type="NCBI Taxonomy" id="59490"/>
    <lineage>
        <taxon>Eukaryota</taxon>
        <taxon>Viridiplantae</taxon>
        <taxon>Streptophyta</taxon>
        <taxon>Embryophyta</taxon>
        <taxon>Tracheophyta</taxon>
        <taxon>Spermatophyta</taxon>
        <taxon>Magnoliopsida</taxon>
        <taxon>eudicotyledons</taxon>
        <taxon>Gunneridae</taxon>
        <taxon>Pentapetalae</taxon>
        <taxon>rosids</taxon>
        <taxon>fabids</taxon>
        <taxon>Rosales</taxon>
        <taxon>Rosaceae</taxon>
        <taxon>Rosoideae</taxon>
        <taxon>Rosoideae incertae sedis</taxon>
        <taxon>Rubus</taxon>
    </lineage>
</organism>
<dbReference type="Proteomes" id="UP001457282">
    <property type="component" value="Unassembled WGS sequence"/>
</dbReference>
<sequence>MAARRLTMTSRSKVSDSGGVPAISSSQLFRSEKKSVSDLRYSPTSPSGSKVSNSNVVSVITAAPAWMNDREARQACLAGMIGDWCGISARSGTSRIVANLIYEIDDVKHLDLGPSFKDLRRMIKQVAKKYAK</sequence>
<evidence type="ECO:0000313" key="3">
    <source>
        <dbReference type="Proteomes" id="UP001457282"/>
    </source>
</evidence>
<protein>
    <submittedName>
        <fullName evidence="2">Uncharacterized protein</fullName>
    </submittedName>
</protein>
<dbReference type="AlphaFoldDB" id="A0AAW1YS20"/>
<gene>
    <name evidence="2" type="ORF">M0R45_006923</name>
</gene>
<name>A0AAW1YS20_RUBAR</name>
<proteinExistence type="predicted"/>
<feature type="region of interest" description="Disordered" evidence="1">
    <location>
        <begin position="1"/>
        <end position="53"/>
    </location>
</feature>
<evidence type="ECO:0000256" key="1">
    <source>
        <dbReference type="SAM" id="MobiDB-lite"/>
    </source>
</evidence>
<feature type="compositionally biased region" description="Low complexity" evidence="1">
    <location>
        <begin position="42"/>
        <end position="53"/>
    </location>
</feature>
<accession>A0AAW1YS20</accession>
<comment type="caution">
    <text evidence="2">The sequence shown here is derived from an EMBL/GenBank/DDBJ whole genome shotgun (WGS) entry which is preliminary data.</text>
</comment>
<dbReference type="EMBL" id="JBEDUW010000001">
    <property type="protein sequence ID" value="KAK9951483.1"/>
    <property type="molecule type" value="Genomic_DNA"/>
</dbReference>